<keyword evidence="5" id="KW-0804">Transcription</keyword>
<evidence type="ECO:0000256" key="1">
    <source>
        <dbReference type="ARBA" id="ARBA00022553"/>
    </source>
</evidence>
<dbReference type="Gene3D" id="1.10.10.10">
    <property type="entry name" value="Winged helix-like DNA-binding domain superfamily/Winged helix DNA-binding domain"/>
    <property type="match status" value="1"/>
</dbReference>
<dbReference type="InterPro" id="IPR036388">
    <property type="entry name" value="WH-like_DNA-bd_sf"/>
</dbReference>
<dbReference type="SMART" id="SM00448">
    <property type="entry name" value="REC"/>
    <property type="match status" value="1"/>
</dbReference>
<evidence type="ECO:0000259" key="8">
    <source>
        <dbReference type="PROSITE" id="PS50110"/>
    </source>
</evidence>
<dbReference type="PANTHER" id="PTHR48111:SF22">
    <property type="entry name" value="REGULATOR OF RPOS"/>
    <property type="match status" value="1"/>
</dbReference>
<sequence length="225" mass="25524">MKILVIEDEQSLRENITSYLNVDGNICESCGGLTAALQKLADYDYDCVLLDIGLPDGQGFDVLEFLRTHHKNEAVLIISARNSLDDKLKGLNLGADDYLTKPFHLAELKARLMAVYRRKALNTNNKLIFNEIAIDIPGRTVEVNDTPIILTRKEHEMLLYFIANKGKVISKNAIAEHLWGDEMDMHDNFDFIYTHIKNLRRKLLDAGGKDYLTSIYGLGYKFISS</sequence>
<feature type="domain" description="OmpR/PhoB-type" evidence="9">
    <location>
        <begin position="124"/>
        <end position="224"/>
    </location>
</feature>
<evidence type="ECO:0000256" key="4">
    <source>
        <dbReference type="ARBA" id="ARBA00023125"/>
    </source>
</evidence>
<evidence type="ECO:0000256" key="2">
    <source>
        <dbReference type="ARBA" id="ARBA00023012"/>
    </source>
</evidence>
<accession>A0A5B8W7A8</accession>
<dbReference type="GO" id="GO:0005829">
    <property type="term" value="C:cytosol"/>
    <property type="evidence" value="ECO:0007669"/>
    <property type="project" value="TreeGrafter"/>
</dbReference>
<evidence type="ECO:0000313" key="11">
    <source>
        <dbReference type="Proteomes" id="UP000321362"/>
    </source>
</evidence>
<dbReference type="PANTHER" id="PTHR48111">
    <property type="entry name" value="REGULATOR OF RPOS"/>
    <property type="match status" value="1"/>
</dbReference>
<dbReference type="GO" id="GO:0032993">
    <property type="term" value="C:protein-DNA complex"/>
    <property type="evidence" value="ECO:0007669"/>
    <property type="project" value="TreeGrafter"/>
</dbReference>
<keyword evidence="1 6" id="KW-0597">Phosphoprotein</keyword>
<protein>
    <submittedName>
        <fullName evidence="10">Response regulator transcription factor</fullName>
    </submittedName>
</protein>
<dbReference type="PROSITE" id="PS51755">
    <property type="entry name" value="OMPR_PHOB"/>
    <property type="match status" value="1"/>
</dbReference>
<keyword evidence="3" id="KW-0805">Transcription regulation</keyword>
<feature type="domain" description="Response regulatory" evidence="8">
    <location>
        <begin position="2"/>
        <end position="116"/>
    </location>
</feature>
<dbReference type="KEGG" id="mgk:FSB76_23785"/>
<gene>
    <name evidence="10" type="ORF">FSB76_23785</name>
</gene>
<dbReference type="OrthoDB" id="9790442at2"/>
<evidence type="ECO:0000256" key="5">
    <source>
        <dbReference type="ARBA" id="ARBA00023163"/>
    </source>
</evidence>
<dbReference type="Pfam" id="PF00072">
    <property type="entry name" value="Response_reg"/>
    <property type="match status" value="1"/>
</dbReference>
<keyword evidence="11" id="KW-1185">Reference proteome</keyword>
<dbReference type="AlphaFoldDB" id="A0A5B8W7A8"/>
<feature type="modified residue" description="4-aspartylphosphate" evidence="6">
    <location>
        <position position="51"/>
    </location>
</feature>
<dbReference type="Gene3D" id="3.40.50.2300">
    <property type="match status" value="1"/>
</dbReference>
<name>A0A5B8W7A8_9SPHI</name>
<evidence type="ECO:0000256" key="6">
    <source>
        <dbReference type="PROSITE-ProRule" id="PRU00169"/>
    </source>
</evidence>
<evidence type="ECO:0000256" key="3">
    <source>
        <dbReference type="ARBA" id="ARBA00023015"/>
    </source>
</evidence>
<keyword evidence="4 7" id="KW-0238">DNA-binding</keyword>
<dbReference type="InterPro" id="IPR039420">
    <property type="entry name" value="WalR-like"/>
</dbReference>
<dbReference type="Gene3D" id="6.10.250.690">
    <property type="match status" value="1"/>
</dbReference>
<dbReference type="CDD" id="cd00383">
    <property type="entry name" value="trans_reg_C"/>
    <property type="match status" value="1"/>
</dbReference>
<reference evidence="10 11" key="1">
    <citation type="journal article" date="2013" name="J. Microbiol.">
        <title>Mucilaginibacter ginsenosidivorax sp. nov., with ginsenoside converting activity isolated from sediment.</title>
        <authorList>
            <person name="Kim J.K."/>
            <person name="Choi T.E."/>
            <person name="Liu Q.M."/>
            <person name="Park H.Y."/>
            <person name="Yi T.H."/>
            <person name="Yoon M.H."/>
            <person name="Kim S.C."/>
            <person name="Im W.T."/>
        </authorList>
    </citation>
    <scope>NUCLEOTIDE SEQUENCE [LARGE SCALE GENOMIC DNA]</scope>
    <source>
        <strain evidence="10 11">KHI28</strain>
    </source>
</reference>
<dbReference type="SUPFAM" id="SSF52172">
    <property type="entry name" value="CheY-like"/>
    <property type="match status" value="1"/>
</dbReference>
<keyword evidence="2" id="KW-0902">Two-component regulatory system</keyword>
<dbReference type="RefSeq" id="WP_147057837.1">
    <property type="nucleotide sequence ID" value="NZ_CP042437.1"/>
</dbReference>
<evidence type="ECO:0000256" key="7">
    <source>
        <dbReference type="PROSITE-ProRule" id="PRU01091"/>
    </source>
</evidence>
<dbReference type="InterPro" id="IPR001867">
    <property type="entry name" value="OmpR/PhoB-type_DNA-bd"/>
</dbReference>
<evidence type="ECO:0000313" key="10">
    <source>
        <dbReference type="EMBL" id="QEC78825.1"/>
    </source>
</evidence>
<feature type="DNA-binding region" description="OmpR/PhoB-type" evidence="7">
    <location>
        <begin position="124"/>
        <end position="224"/>
    </location>
</feature>
<dbReference type="InterPro" id="IPR001789">
    <property type="entry name" value="Sig_transdc_resp-reg_receiver"/>
</dbReference>
<dbReference type="Pfam" id="PF00486">
    <property type="entry name" value="Trans_reg_C"/>
    <property type="match status" value="1"/>
</dbReference>
<dbReference type="SMART" id="SM00862">
    <property type="entry name" value="Trans_reg_C"/>
    <property type="match status" value="1"/>
</dbReference>
<dbReference type="EMBL" id="CP042437">
    <property type="protein sequence ID" value="QEC78825.1"/>
    <property type="molecule type" value="Genomic_DNA"/>
</dbReference>
<dbReference type="Proteomes" id="UP000321362">
    <property type="component" value="Chromosome"/>
</dbReference>
<organism evidence="10 11">
    <name type="scientific">Mucilaginibacter ginsenosidivorax</name>
    <dbReference type="NCBI Taxonomy" id="862126"/>
    <lineage>
        <taxon>Bacteria</taxon>
        <taxon>Pseudomonadati</taxon>
        <taxon>Bacteroidota</taxon>
        <taxon>Sphingobacteriia</taxon>
        <taxon>Sphingobacteriales</taxon>
        <taxon>Sphingobacteriaceae</taxon>
        <taxon>Mucilaginibacter</taxon>
    </lineage>
</organism>
<dbReference type="GO" id="GO:0006355">
    <property type="term" value="P:regulation of DNA-templated transcription"/>
    <property type="evidence" value="ECO:0007669"/>
    <property type="project" value="InterPro"/>
</dbReference>
<dbReference type="GO" id="GO:0000976">
    <property type="term" value="F:transcription cis-regulatory region binding"/>
    <property type="evidence" value="ECO:0007669"/>
    <property type="project" value="TreeGrafter"/>
</dbReference>
<evidence type="ECO:0000259" key="9">
    <source>
        <dbReference type="PROSITE" id="PS51755"/>
    </source>
</evidence>
<dbReference type="PROSITE" id="PS50110">
    <property type="entry name" value="RESPONSE_REGULATORY"/>
    <property type="match status" value="1"/>
</dbReference>
<proteinExistence type="predicted"/>
<dbReference type="GO" id="GO:0000156">
    <property type="term" value="F:phosphorelay response regulator activity"/>
    <property type="evidence" value="ECO:0007669"/>
    <property type="project" value="TreeGrafter"/>
</dbReference>
<dbReference type="InterPro" id="IPR011006">
    <property type="entry name" value="CheY-like_superfamily"/>
</dbReference>